<dbReference type="Gene3D" id="2.30.110.10">
    <property type="entry name" value="Electron Transport, Fmn-binding Protein, Chain A"/>
    <property type="match status" value="1"/>
</dbReference>
<evidence type="ECO:0000313" key="6">
    <source>
        <dbReference type="Proteomes" id="UP000664399"/>
    </source>
</evidence>
<evidence type="ECO:0000259" key="4">
    <source>
        <dbReference type="SMART" id="SM00903"/>
    </source>
</evidence>
<accession>A0ABS3LLR2</accession>
<dbReference type="InterPro" id="IPR012349">
    <property type="entry name" value="Split_barrel_FMN-bd"/>
</dbReference>
<evidence type="ECO:0000256" key="1">
    <source>
        <dbReference type="ARBA" id="ARBA00001917"/>
    </source>
</evidence>
<gene>
    <name evidence="5" type="ORF">J2D75_07375</name>
</gene>
<dbReference type="RefSeq" id="WP_207854131.1">
    <property type="nucleotide sequence ID" value="NZ_JAFVMG010000006.1"/>
</dbReference>
<dbReference type="SUPFAM" id="SSF50475">
    <property type="entry name" value="FMN-binding split barrel"/>
    <property type="match status" value="1"/>
</dbReference>
<feature type="domain" description="Flavin reductase like" evidence="4">
    <location>
        <begin position="12"/>
        <end position="149"/>
    </location>
</feature>
<dbReference type="PANTHER" id="PTHR43567">
    <property type="entry name" value="FLAVOREDOXIN-RELATED-RELATED"/>
    <property type="match status" value="1"/>
</dbReference>
<dbReference type="Pfam" id="PF01613">
    <property type="entry name" value="Flavin_Reduct"/>
    <property type="match status" value="1"/>
</dbReference>
<comment type="caution">
    <text evidence="5">The sequence shown here is derived from an EMBL/GenBank/DDBJ whole genome shotgun (WGS) entry which is preliminary data.</text>
</comment>
<organism evidence="5 6">
    <name type="scientific">Acetobacter suratthaniensis</name>
    <dbReference type="NCBI Taxonomy" id="1502841"/>
    <lineage>
        <taxon>Bacteria</taxon>
        <taxon>Pseudomonadati</taxon>
        <taxon>Pseudomonadota</taxon>
        <taxon>Alphaproteobacteria</taxon>
        <taxon>Acetobacterales</taxon>
        <taxon>Acetobacteraceae</taxon>
        <taxon>Acetobacter</taxon>
    </lineage>
</organism>
<keyword evidence="6" id="KW-1185">Reference proteome</keyword>
<dbReference type="InterPro" id="IPR052174">
    <property type="entry name" value="Flavoredoxin"/>
</dbReference>
<dbReference type="SMART" id="SM00903">
    <property type="entry name" value="Flavin_Reduct"/>
    <property type="match status" value="1"/>
</dbReference>
<dbReference type="InterPro" id="IPR002563">
    <property type="entry name" value="Flavin_Rdtase-like_dom"/>
</dbReference>
<name>A0ABS3LLR2_9PROT</name>
<dbReference type="EMBL" id="JAFVMG010000006">
    <property type="protein sequence ID" value="MBO1328295.1"/>
    <property type="molecule type" value="Genomic_DNA"/>
</dbReference>
<proteinExistence type="inferred from homology"/>
<evidence type="ECO:0000256" key="3">
    <source>
        <dbReference type="ARBA" id="ARBA00038054"/>
    </source>
</evidence>
<comment type="similarity">
    <text evidence="3">Belongs to the flavoredoxin family.</text>
</comment>
<dbReference type="Proteomes" id="UP000664399">
    <property type="component" value="Unassembled WGS sequence"/>
</dbReference>
<comment type="cofactor">
    <cofactor evidence="1">
        <name>FMN</name>
        <dbReference type="ChEBI" id="CHEBI:58210"/>
    </cofactor>
</comment>
<reference evidence="5 6" key="1">
    <citation type="submission" date="2021-03" db="EMBL/GenBank/DDBJ databases">
        <title>The complete genome sequence of Acetobacter suratthaniensis TBRC 1719.</title>
        <authorList>
            <person name="Charoenyingcharoen P."/>
            <person name="Yukphan P."/>
        </authorList>
    </citation>
    <scope>NUCLEOTIDE SEQUENCE [LARGE SCALE GENOMIC DNA]</scope>
    <source>
        <strain evidence="5 6">TBRC 1719</strain>
    </source>
</reference>
<sequence length="181" mass="20021">MQHFPLNRAFTLLESGPVTLVTTHNGQRDNVMTITWTMVMDFEARFALSTGPWNYSWQALVATRECVLAIPPAELLDTVIGIGLCSGQDTDKFEKFGLARHKADRVKAPLLSGCLANIECRVVDIIEQYGLVILEGVTAHADPHRSGRSPLHAIGDGTFVTEGPPLDRREMMRPKLPPRVC</sequence>
<keyword evidence="2" id="KW-0285">Flavoprotein</keyword>
<dbReference type="PANTHER" id="PTHR43567:SF1">
    <property type="entry name" value="FLAVOREDOXIN"/>
    <property type="match status" value="1"/>
</dbReference>
<evidence type="ECO:0000256" key="2">
    <source>
        <dbReference type="ARBA" id="ARBA00022630"/>
    </source>
</evidence>
<evidence type="ECO:0000313" key="5">
    <source>
        <dbReference type="EMBL" id="MBO1328295.1"/>
    </source>
</evidence>
<protein>
    <submittedName>
        <fullName evidence="5">Flavin reductase family protein</fullName>
    </submittedName>
</protein>